<dbReference type="GO" id="GO:0042276">
    <property type="term" value="P:error-prone translesion synthesis"/>
    <property type="evidence" value="ECO:0007669"/>
    <property type="project" value="TreeGrafter"/>
</dbReference>
<dbReference type="OrthoDB" id="10254730at2759"/>
<feature type="compositionally biased region" description="Polar residues" evidence="8">
    <location>
        <begin position="715"/>
        <end position="727"/>
    </location>
</feature>
<dbReference type="GO" id="GO:0008622">
    <property type="term" value="C:epsilon DNA polymerase complex"/>
    <property type="evidence" value="ECO:0007669"/>
    <property type="project" value="InterPro"/>
</dbReference>
<evidence type="ECO:0000256" key="5">
    <source>
        <dbReference type="ARBA" id="ARBA00023125"/>
    </source>
</evidence>
<evidence type="ECO:0000256" key="1">
    <source>
        <dbReference type="ARBA" id="ARBA00004123"/>
    </source>
</evidence>
<dbReference type="PANTHER" id="PTHR12708">
    <property type="entry name" value="DNA POLYMERASE EPSILON SUBUNIT B"/>
    <property type="match status" value="1"/>
</dbReference>
<proteinExistence type="inferred from homology"/>
<dbReference type="Pfam" id="PF04042">
    <property type="entry name" value="DNA_pol_E_B"/>
    <property type="match status" value="1"/>
</dbReference>
<dbReference type="InterPro" id="IPR016266">
    <property type="entry name" value="POLE2"/>
</dbReference>
<evidence type="ECO:0000256" key="4">
    <source>
        <dbReference type="ARBA" id="ARBA00022705"/>
    </source>
</evidence>
<dbReference type="GO" id="GO:0003677">
    <property type="term" value="F:DNA binding"/>
    <property type="evidence" value="ECO:0007669"/>
    <property type="project" value="UniProtKB-KW"/>
</dbReference>
<name>A0A8H7E8P4_9EURO</name>
<keyword evidence="5" id="KW-0238">DNA-binding</keyword>
<evidence type="ECO:0000313" key="11">
    <source>
        <dbReference type="Proteomes" id="UP000606974"/>
    </source>
</evidence>
<dbReference type="GO" id="GO:0006261">
    <property type="term" value="P:DNA-templated DNA replication"/>
    <property type="evidence" value="ECO:0007669"/>
    <property type="project" value="InterPro"/>
</dbReference>
<dbReference type="AlphaFoldDB" id="A0A8H7E8P4"/>
<keyword evidence="6" id="KW-0539">Nucleus</keyword>
<feature type="region of interest" description="Disordered" evidence="8">
    <location>
        <begin position="673"/>
        <end position="692"/>
    </location>
</feature>
<keyword evidence="11" id="KW-1185">Reference proteome</keyword>
<evidence type="ECO:0000256" key="3">
    <source>
        <dbReference type="ARBA" id="ARBA00016011"/>
    </source>
</evidence>
<reference evidence="10" key="1">
    <citation type="submission" date="2020-02" db="EMBL/GenBank/DDBJ databases">
        <authorList>
            <person name="Palmer J.M."/>
        </authorList>
    </citation>
    <scope>NUCLEOTIDE SEQUENCE</scope>
    <source>
        <strain evidence="10">EPUS1.4</strain>
        <tissue evidence="10">Thallus</tissue>
    </source>
</reference>
<feature type="domain" description="DNA polymerase alpha/delta/epsilon subunit B" evidence="9">
    <location>
        <begin position="478"/>
        <end position="779"/>
    </location>
</feature>
<evidence type="ECO:0000313" key="10">
    <source>
        <dbReference type="EMBL" id="KAF7510941.1"/>
    </source>
</evidence>
<gene>
    <name evidence="10" type="ORF">GJ744_005771</name>
</gene>
<evidence type="ECO:0000256" key="6">
    <source>
        <dbReference type="ARBA" id="ARBA00023242"/>
    </source>
</evidence>
<accession>A0A8H7E8P4</accession>
<sequence>MGDRDSVETPRAPAPLFRPANTTQDAIPSSSPAFATPAYPIASRPAREAVRPPPSAFKKPTTPAVLPILLPPAILRPLAFRTITKKHNLTITSSSLQLLATFIGRHCGSGWREEGLAERVLDEVAKAWKRNGGGVILDDTPDKKLVDTLRQLELCMSGGRIDAGRLSRSNSGLGGNVLDSRAALMSREDSQISLGLSGLEVEDDLPMNVSGDEKPSTKQDARPYLKVISAFSQPRLTYSTTKKSLEIVTTPPSLFPPPSHKTAFFRNRYNLIHQRLLRNESFQAPSFSTTAKSKPSLQRSSSTITTVQQAYKITPIANLLGRSGSSHLLLGLLAIAPTTGELALTDLTGSITLDLSLARPVPEDGAWFCPGMIVLIEGMYEEDGSNAGGGVGGMIGGRFFGSSIGGPPAERRDVTLGTSGSSNDGGPSILTAGAGFGWVDFLGVGSERAQGKAMRKIQQRTLGSRGSDDEEYRKRTKIAVLGECQLDSPRTLEAIRKILASYAAADSVEDSPLSIAFMGNFVSKAALAGAESGAGSIEYKEHFNALASVLSEFPSTLSSTTLIFVPGDNDAWASAFSAGAAAPLPRDKVPDIFTLRVRRAVNTANLEAGRVNGTGEAIWTSNPARISIFGPVEDIMLFRDDMAGRLRRSAITFEQPNADGNDEDVQMDCDTVEPATTMAPPGSRHNHQHGREEMHLDPSIHEAESHLPTDPHPNPQQHQSKLSPSDTSARKLIKTLLDQSHLSPFPLSSRPVLWDYASALQLCPLPTALVLADSEVAPFAITYEGCHVMNPARVVDELGFEGRRGGVARWVEYDIRKRRGEVKNCRVLER</sequence>
<evidence type="ECO:0000256" key="7">
    <source>
        <dbReference type="ARBA" id="ARBA00032930"/>
    </source>
</evidence>
<feature type="region of interest" description="Disordered" evidence="8">
    <location>
        <begin position="703"/>
        <end position="727"/>
    </location>
</feature>
<feature type="region of interest" description="Disordered" evidence="8">
    <location>
        <begin position="403"/>
        <end position="427"/>
    </location>
</feature>
<evidence type="ECO:0000256" key="8">
    <source>
        <dbReference type="SAM" id="MobiDB-lite"/>
    </source>
</evidence>
<dbReference type="EMBL" id="JAACFV010000025">
    <property type="protein sequence ID" value="KAF7510941.1"/>
    <property type="molecule type" value="Genomic_DNA"/>
</dbReference>
<dbReference type="PANTHER" id="PTHR12708:SF0">
    <property type="entry name" value="DNA POLYMERASE EPSILON SUBUNIT 2"/>
    <property type="match status" value="1"/>
</dbReference>
<comment type="subcellular location">
    <subcellularLocation>
        <location evidence="1">Nucleus</location>
    </subcellularLocation>
</comment>
<dbReference type="InterPro" id="IPR007185">
    <property type="entry name" value="DNA_pol_a/d/e_bsu"/>
</dbReference>
<evidence type="ECO:0000259" key="9">
    <source>
        <dbReference type="Pfam" id="PF04042"/>
    </source>
</evidence>
<comment type="similarity">
    <text evidence="2">Belongs to the DNA polymerase epsilon subunit B family.</text>
</comment>
<feature type="compositionally biased region" description="Polar residues" evidence="8">
    <location>
        <begin position="416"/>
        <end position="425"/>
    </location>
</feature>
<comment type="caution">
    <text evidence="10">The sequence shown here is derived from an EMBL/GenBank/DDBJ whole genome shotgun (WGS) entry which is preliminary data.</text>
</comment>
<evidence type="ECO:0000256" key="2">
    <source>
        <dbReference type="ARBA" id="ARBA00009560"/>
    </source>
</evidence>
<keyword evidence="4" id="KW-0235">DNA replication</keyword>
<protein>
    <recommendedName>
        <fullName evidence="3">DNA polymerase epsilon subunit B</fullName>
    </recommendedName>
    <alternativeName>
        <fullName evidence="7">DNA polymerase II subunit 2</fullName>
    </alternativeName>
</protein>
<dbReference type="Proteomes" id="UP000606974">
    <property type="component" value="Unassembled WGS sequence"/>
</dbReference>
<feature type="compositionally biased region" description="Polar residues" evidence="8">
    <location>
        <begin position="20"/>
        <end position="33"/>
    </location>
</feature>
<organism evidence="10 11">
    <name type="scientific">Endocarpon pusillum</name>
    <dbReference type="NCBI Taxonomy" id="364733"/>
    <lineage>
        <taxon>Eukaryota</taxon>
        <taxon>Fungi</taxon>
        <taxon>Dikarya</taxon>
        <taxon>Ascomycota</taxon>
        <taxon>Pezizomycotina</taxon>
        <taxon>Eurotiomycetes</taxon>
        <taxon>Chaetothyriomycetidae</taxon>
        <taxon>Verrucariales</taxon>
        <taxon>Verrucariaceae</taxon>
        <taxon>Endocarpon</taxon>
    </lineage>
</organism>
<feature type="region of interest" description="Disordered" evidence="8">
    <location>
        <begin position="1"/>
        <end position="37"/>
    </location>
</feature>